<feature type="domain" description="Protein export membrane protein SecD/SecF C-terminal" evidence="10">
    <location>
        <begin position="118"/>
        <end position="301"/>
    </location>
</feature>
<keyword evidence="6 9" id="KW-1133">Transmembrane helix</keyword>
<evidence type="ECO:0000256" key="5">
    <source>
        <dbReference type="ARBA" id="ARBA00022927"/>
    </source>
</evidence>
<dbReference type="Proteomes" id="UP000648075">
    <property type="component" value="Unassembled WGS sequence"/>
</dbReference>
<keyword evidence="3 9" id="KW-1003">Cell membrane</keyword>
<feature type="transmembrane region" description="Helical" evidence="9">
    <location>
        <begin position="20"/>
        <end position="39"/>
    </location>
</feature>
<dbReference type="AlphaFoldDB" id="A0A918PKT4"/>
<dbReference type="EMBL" id="BMZA01000018">
    <property type="protein sequence ID" value="GGZ14559.1"/>
    <property type="molecule type" value="Genomic_DNA"/>
</dbReference>
<comment type="subcellular location">
    <subcellularLocation>
        <location evidence="1 9">Cell membrane</location>
        <topology evidence="1 9">Multi-pass membrane protein</topology>
    </subcellularLocation>
</comment>
<dbReference type="InterPro" id="IPR022813">
    <property type="entry name" value="SecD/SecF_arch_bac"/>
</dbReference>
<proteinExistence type="inferred from homology"/>
<dbReference type="PRINTS" id="PR01755">
    <property type="entry name" value="SECFTRNLCASE"/>
</dbReference>
<dbReference type="PANTHER" id="PTHR30081:SF8">
    <property type="entry name" value="PROTEIN TRANSLOCASE SUBUNIT SECF"/>
    <property type="match status" value="1"/>
</dbReference>
<dbReference type="RefSeq" id="WP_189622291.1">
    <property type="nucleotide sequence ID" value="NZ_BMZA01000018.1"/>
</dbReference>
<comment type="caution">
    <text evidence="11">The sequence shown here is derived from an EMBL/GenBank/DDBJ whole genome shotgun (WGS) entry which is preliminary data.</text>
</comment>
<dbReference type="InterPro" id="IPR022646">
    <property type="entry name" value="SecD/SecF_CS"/>
</dbReference>
<keyword evidence="4 9" id="KW-0812">Transmembrane</keyword>
<comment type="function">
    <text evidence="9">Part of the Sec protein translocase complex. Interacts with the SecYEG preprotein conducting channel. SecDF uses the proton motive force (PMF) to complete protein translocation after the ATP-dependent function of SecA.</text>
</comment>
<dbReference type="Pfam" id="PF02355">
    <property type="entry name" value="SecD_SecF_C"/>
    <property type="match status" value="1"/>
</dbReference>
<feature type="transmembrane region" description="Helical" evidence="9">
    <location>
        <begin position="171"/>
        <end position="192"/>
    </location>
</feature>
<dbReference type="InterPro" id="IPR048634">
    <property type="entry name" value="SecD_SecF_C"/>
</dbReference>
<evidence type="ECO:0000313" key="11">
    <source>
        <dbReference type="EMBL" id="GGZ14559.1"/>
    </source>
</evidence>
<gene>
    <name evidence="9" type="primary">secF</name>
    <name evidence="11" type="ORF">GCM10011614_31920</name>
</gene>
<evidence type="ECO:0000256" key="3">
    <source>
        <dbReference type="ARBA" id="ARBA00022475"/>
    </source>
</evidence>
<keyword evidence="12" id="KW-1185">Reference proteome</keyword>
<comment type="subunit">
    <text evidence="9">Forms a complex with SecD. Part of the essential Sec protein translocation apparatus which comprises SecA, SecYEG and auxiliary proteins SecDF-YajC and YidC.</text>
</comment>
<accession>A0A918PKT4</accession>
<evidence type="ECO:0000256" key="8">
    <source>
        <dbReference type="ARBA" id="ARBA00023136"/>
    </source>
</evidence>
<feature type="transmembrane region" description="Helical" evidence="9">
    <location>
        <begin position="198"/>
        <end position="222"/>
    </location>
</feature>
<feature type="transmembrane region" description="Helical" evidence="9">
    <location>
        <begin position="246"/>
        <end position="265"/>
    </location>
</feature>
<sequence length="328" mass="36167">MRLLKLIPDNTNIHFLRWRVPFYAVSLVLVVASWTLVMVKGLNYGVDFAGGQEITATFVGDAEAPVAALREEVGKLGYGEPVIQRFGKPNEVSIRTKLPPEAESNPGAAQAIAKKITSTIKAAHPEVRIDGVDTVSGKVSSEFRDKAIYALLAAMVAISIYIWIRFEWQFGVGALFSLFHDVSLTLGMFALFQMEFSLQIIAALLALIGYSLNDTIVVYDRIREDLKKFRKMPLPELLDMSVNETLARTVMTSASMLVALIPLLLFGPESLFGMVAAITLGIFVGTYSSIYMAAPILIWLGVSGDSFVKTESEIDRQERLARERSARP</sequence>
<evidence type="ECO:0000256" key="9">
    <source>
        <dbReference type="HAMAP-Rule" id="MF_01464"/>
    </source>
</evidence>
<keyword evidence="7 9" id="KW-0811">Translocation</keyword>
<keyword evidence="8 9" id="KW-0472">Membrane</keyword>
<evidence type="ECO:0000256" key="6">
    <source>
        <dbReference type="ARBA" id="ARBA00022989"/>
    </source>
</evidence>
<dbReference type="Gene3D" id="1.20.1640.10">
    <property type="entry name" value="Multidrug efflux transporter AcrB transmembrane domain"/>
    <property type="match status" value="1"/>
</dbReference>
<protein>
    <recommendedName>
        <fullName evidence="9">Protein-export membrane protein SecF</fullName>
    </recommendedName>
</protein>
<feature type="transmembrane region" description="Helical" evidence="9">
    <location>
        <begin position="271"/>
        <end position="300"/>
    </location>
</feature>
<evidence type="ECO:0000256" key="2">
    <source>
        <dbReference type="ARBA" id="ARBA00022448"/>
    </source>
</evidence>
<organism evidence="11 12">
    <name type="scientific">Novosphingobium colocasiae</name>
    <dbReference type="NCBI Taxonomy" id="1256513"/>
    <lineage>
        <taxon>Bacteria</taxon>
        <taxon>Pseudomonadati</taxon>
        <taxon>Pseudomonadota</taxon>
        <taxon>Alphaproteobacteria</taxon>
        <taxon>Sphingomonadales</taxon>
        <taxon>Sphingomonadaceae</taxon>
        <taxon>Novosphingobium</taxon>
    </lineage>
</organism>
<evidence type="ECO:0000256" key="7">
    <source>
        <dbReference type="ARBA" id="ARBA00023010"/>
    </source>
</evidence>
<dbReference type="GO" id="GO:0065002">
    <property type="term" value="P:intracellular protein transmembrane transport"/>
    <property type="evidence" value="ECO:0007669"/>
    <property type="project" value="UniProtKB-UniRule"/>
</dbReference>
<evidence type="ECO:0000259" key="10">
    <source>
        <dbReference type="Pfam" id="PF02355"/>
    </source>
</evidence>
<dbReference type="GO" id="GO:0006605">
    <property type="term" value="P:protein targeting"/>
    <property type="evidence" value="ECO:0007669"/>
    <property type="project" value="UniProtKB-UniRule"/>
</dbReference>
<reference evidence="11" key="2">
    <citation type="submission" date="2020-09" db="EMBL/GenBank/DDBJ databases">
        <authorList>
            <person name="Sun Q."/>
            <person name="Kim S."/>
        </authorList>
    </citation>
    <scope>NUCLEOTIDE SEQUENCE</scope>
    <source>
        <strain evidence="11">KCTC 32255</strain>
    </source>
</reference>
<evidence type="ECO:0000256" key="1">
    <source>
        <dbReference type="ARBA" id="ARBA00004651"/>
    </source>
</evidence>
<feature type="transmembrane region" description="Helical" evidence="9">
    <location>
        <begin position="147"/>
        <end position="164"/>
    </location>
</feature>
<evidence type="ECO:0000313" key="12">
    <source>
        <dbReference type="Proteomes" id="UP000648075"/>
    </source>
</evidence>
<reference evidence="11" key="1">
    <citation type="journal article" date="2014" name="Int. J. Syst. Evol. Microbiol.">
        <title>Complete genome sequence of Corynebacterium casei LMG S-19264T (=DSM 44701T), isolated from a smear-ripened cheese.</title>
        <authorList>
            <consortium name="US DOE Joint Genome Institute (JGI-PGF)"/>
            <person name="Walter F."/>
            <person name="Albersmeier A."/>
            <person name="Kalinowski J."/>
            <person name="Ruckert C."/>
        </authorList>
    </citation>
    <scope>NUCLEOTIDE SEQUENCE</scope>
    <source>
        <strain evidence="11">KCTC 32255</strain>
    </source>
</reference>
<dbReference type="NCBIfam" id="TIGR00966">
    <property type="entry name" value="transloc_SecF"/>
    <property type="match status" value="1"/>
</dbReference>
<dbReference type="NCBIfam" id="TIGR00916">
    <property type="entry name" value="2A0604s01"/>
    <property type="match status" value="1"/>
</dbReference>
<dbReference type="GO" id="GO:0043952">
    <property type="term" value="P:protein transport by the Sec complex"/>
    <property type="evidence" value="ECO:0007669"/>
    <property type="project" value="UniProtKB-UniRule"/>
</dbReference>
<dbReference type="GO" id="GO:0015450">
    <property type="term" value="F:protein-transporting ATPase activity"/>
    <property type="evidence" value="ECO:0007669"/>
    <property type="project" value="InterPro"/>
</dbReference>
<dbReference type="InterPro" id="IPR055344">
    <property type="entry name" value="SecD_SecF_C_bact"/>
</dbReference>
<keyword evidence="2 9" id="KW-0813">Transport</keyword>
<dbReference type="Pfam" id="PF07549">
    <property type="entry name" value="Sec_GG"/>
    <property type="match status" value="1"/>
</dbReference>
<dbReference type="SUPFAM" id="SSF82866">
    <property type="entry name" value="Multidrug efflux transporter AcrB transmembrane domain"/>
    <property type="match status" value="1"/>
</dbReference>
<keyword evidence="5 9" id="KW-0653">Protein transport</keyword>
<dbReference type="HAMAP" id="MF_01464_B">
    <property type="entry name" value="SecF_B"/>
    <property type="match status" value="1"/>
</dbReference>
<dbReference type="PANTHER" id="PTHR30081">
    <property type="entry name" value="PROTEIN-EXPORT MEMBRANE PROTEIN SEC"/>
    <property type="match status" value="1"/>
</dbReference>
<dbReference type="InterPro" id="IPR022645">
    <property type="entry name" value="SecD/SecF_bac"/>
</dbReference>
<evidence type="ECO:0000256" key="4">
    <source>
        <dbReference type="ARBA" id="ARBA00022692"/>
    </source>
</evidence>
<name>A0A918PKT4_9SPHN</name>
<dbReference type="InterPro" id="IPR005665">
    <property type="entry name" value="SecF_bac"/>
</dbReference>
<dbReference type="GO" id="GO:0005886">
    <property type="term" value="C:plasma membrane"/>
    <property type="evidence" value="ECO:0007669"/>
    <property type="project" value="UniProtKB-SubCell"/>
</dbReference>
<comment type="similarity">
    <text evidence="9">Belongs to the SecD/SecF family. SecF subfamily.</text>
</comment>